<dbReference type="NCBIfam" id="TIGR00546">
    <property type="entry name" value="lnt"/>
    <property type="match status" value="1"/>
</dbReference>
<evidence type="ECO:0000313" key="12">
    <source>
        <dbReference type="Proteomes" id="UP000516360"/>
    </source>
</evidence>
<keyword evidence="8 9" id="KW-0012">Acyltransferase</keyword>
<feature type="transmembrane region" description="Helical" evidence="9">
    <location>
        <begin position="389"/>
        <end position="409"/>
    </location>
</feature>
<dbReference type="HAMAP" id="MF_01148">
    <property type="entry name" value="Lnt"/>
    <property type="match status" value="1"/>
</dbReference>
<comment type="function">
    <text evidence="9">Catalyzes the phospholipid dependent N-acylation of the N-terminal cysteine of apolipoprotein, the last step in lipoprotein maturation.</text>
</comment>
<protein>
    <recommendedName>
        <fullName evidence="9">Apolipoprotein N-acyltransferase</fullName>
        <shortName evidence="9">ALP N-acyltransferase</shortName>
        <ecNumber evidence="9">2.3.1.269</ecNumber>
    </recommendedName>
</protein>
<comment type="catalytic activity">
    <reaction evidence="9">
        <text>N-terminal S-1,2-diacyl-sn-glyceryl-L-cysteinyl-[lipoprotein] + a glycerophospholipid = N-acyl-S-1,2-diacyl-sn-glyceryl-L-cysteinyl-[lipoprotein] + a 2-acyl-sn-glycero-3-phospholipid + H(+)</text>
        <dbReference type="Rhea" id="RHEA:48228"/>
        <dbReference type="Rhea" id="RHEA-COMP:14681"/>
        <dbReference type="Rhea" id="RHEA-COMP:14684"/>
        <dbReference type="ChEBI" id="CHEBI:15378"/>
        <dbReference type="ChEBI" id="CHEBI:136912"/>
        <dbReference type="ChEBI" id="CHEBI:140656"/>
        <dbReference type="ChEBI" id="CHEBI:140657"/>
        <dbReference type="ChEBI" id="CHEBI:140660"/>
        <dbReference type="EC" id="2.3.1.269"/>
    </reaction>
</comment>
<evidence type="ECO:0000256" key="5">
    <source>
        <dbReference type="ARBA" id="ARBA00022692"/>
    </source>
</evidence>
<reference evidence="11 12" key="1">
    <citation type="submission" date="2020-03" db="EMBL/GenBank/DDBJ databases">
        <title>Complete genome sequences of two sulfur-disproportionating bacterial strains T55J and Mzg5.</title>
        <authorList>
            <person name="Umezawa K."/>
            <person name="Kojima H."/>
            <person name="Kato Y."/>
            <person name="Fukui M."/>
        </authorList>
    </citation>
    <scope>NUCLEOTIDE SEQUENCE [LARGE SCALE GENOMIC DNA]</scope>
    <source>
        <strain evidence="11 12">T55J</strain>
    </source>
</reference>
<dbReference type="AlphaFoldDB" id="A0A7G1H5E1"/>
<evidence type="ECO:0000256" key="7">
    <source>
        <dbReference type="ARBA" id="ARBA00023136"/>
    </source>
</evidence>
<dbReference type="Gene3D" id="3.60.110.10">
    <property type="entry name" value="Carbon-nitrogen hydrolase"/>
    <property type="match status" value="1"/>
</dbReference>
<keyword evidence="12" id="KW-1185">Reference proteome</keyword>
<comment type="subcellular location">
    <subcellularLocation>
        <location evidence="1 9">Cell membrane</location>
        <topology evidence="1 9">Multi-pass membrane protein</topology>
    </subcellularLocation>
</comment>
<dbReference type="KEGG" id="dtp:JZK55_23910"/>
<dbReference type="PANTHER" id="PTHR38686:SF1">
    <property type="entry name" value="APOLIPOPROTEIN N-ACYLTRANSFERASE"/>
    <property type="match status" value="1"/>
</dbReference>
<evidence type="ECO:0000256" key="1">
    <source>
        <dbReference type="ARBA" id="ARBA00004651"/>
    </source>
</evidence>
<comment type="pathway">
    <text evidence="9">Protein modification; lipoprotein biosynthesis (N-acyl transfer).</text>
</comment>
<comment type="similarity">
    <text evidence="2 9">Belongs to the CN hydrolase family. Apolipoprotein N-acyltransferase subfamily.</text>
</comment>
<evidence type="ECO:0000256" key="9">
    <source>
        <dbReference type="HAMAP-Rule" id="MF_01148"/>
    </source>
</evidence>
<sequence>MPVLFVAPVFWTVLEFVRAYALTGFPWSSLGYSQYKFLPFIQIADITGIYGISFLLVAVNGAFADAILLKQRKIERPLYSLMPTIVGGIILFIVLIATFSYGLYRLNQKRHGVNIRAAVIQGSIEQDKKWDIAYQNAVINTYQELSLQASQGHPDIIVWPETSVPFYFGRDKEFTESLTSFQRQLNSYLLFGSVLAKEQKTNSADSQGLKGKRTAHDTQYQMQYTNSAVLLNKNGNVTYVYDKIHLVPFGEYVPLRKLLFFIDKLVVGVGDYTPGDSYIKAVTPFGSFGTHICYEIIFPGLVRKFYVRGGDFIATITNDAWFGKTHGPYQHFSMAVFRAIENRKPVIRAANTGISGFIDSNGRILAITKLFERTYLTEDIKTDMTLTLYTRYGDIFSYLCIVCFVLLMIKKENR</sequence>
<dbReference type="SUPFAM" id="SSF56317">
    <property type="entry name" value="Carbon-nitrogen hydrolase"/>
    <property type="match status" value="1"/>
</dbReference>
<feature type="transmembrane region" description="Helical" evidence="9">
    <location>
        <begin position="43"/>
        <end position="69"/>
    </location>
</feature>
<dbReference type="InterPro" id="IPR036526">
    <property type="entry name" value="C-N_Hydrolase_sf"/>
</dbReference>
<gene>
    <name evidence="9" type="primary">lnt</name>
    <name evidence="11" type="ORF">JZK55_23910</name>
</gene>
<keyword evidence="5 9" id="KW-0812">Transmembrane</keyword>
<feature type="domain" description="CN hydrolase" evidence="10">
    <location>
        <begin position="120"/>
        <end position="382"/>
    </location>
</feature>
<name>A0A7G1H5E1_9BACT</name>
<dbReference type="PANTHER" id="PTHR38686">
    <property type="entry name" value="APOLIPOPROTEIN N-ACYLTRANSFERASE"/>
    <property type="match status" value="1"/>
</dbReference>
<evidence type="ECO:0000259" key="10">
    <source>
        <dbReference type="PROSITE" id="PS50263"/>
    </source>
</evidence>
<evidence type="ECO:0000313" key="11">
    <source>
        <dbReference type="EMBL" id="BCB97469.1"/>
    </source>
</evidence>
<keyword evidence="6 9" id="KW-1133">Transmembrane helix</keyword>
<dbReference type="InterPro" id="IPR003010">
    <property type="entry name" value="C-N_Hydrolase"/>
</dbReference>
<dbReference type="PROSITE" id="PS50263">
    <property type="entry name" value="CN_HYDROLASE"/>
    <property type="match status" value="1"/>
</dbReference>
<dbReference type="Proteomes" id="UP000516360">
    <property type="component" value="Chromosome"/>
</dbReference>
<dbReference type="Pfam" id="PF00795">
    <property type="entry name" value="CN_hydrolase"/>
    <property type="match status" value="1"/>
</dbReference>
<proteinExistence type="inferred from homology"/>
<dbReference type="InterPro" id="IPR045378">
    <property type="entry name" value="LNT_N"/>
</dbReference>
<evidence type="ECO:0000256" key="8">
    <source>
        <dbReference type="ARBA" id="ARBA00023315"/>
    </source>
</evidence>
<keyword evidence="4 9" id="KW-0808">Transferase</keyword>
<dbReference type="InterPro" id="IPR004563">
    <property type="entry name" value="Apolipo_AcylTrfase"/>
</dbReference>
<dbReference type="CDD" id="cd07571">
    <property type="entry name" value="ALP_N-acyl_transferase"/>
    <property type="match status" value="1"/>
</dbReference>
<dbReference type="EMBL" id="AP022873">
    <property type="protein sequence ID" value="BCB97469.1"/>
    <property type="molecule type" value="Genomic_DNA"/>
</dbReference>
<dbReference type="GO" id="GO:0042158">
    <property type="term" value="P:lipoprotein biosynthetic process"/>
    <property type="evidence" value="ECO:0007669"/>
    <property type="project" value="UniProtKB-UniRule"/>
</dbReference>
<keyword evidence="3 9" id="KW-1003">Cell membrane</keyword>
<dbReference type="EC" id="2.3.1.269" evidence="9"/>
<dbReference type="UniPathway" id="UPA00666"/>
<dbReference type="GO" id="GO:0005886">
    <property type="term" value="C:plasma membrane"/>
    <property type="evidence" value="ECO:0007669"/>
    <property type="project" value="UniProtKB-SubCell"/>
</dbReference>
<dbReference type="GO" id="GO:0016410">
    <property type="term" value="F:N-acyltransferase activity"/>
    <property type="evidence" value="ECO:0007669"/>
    <property type="project" value="UniProtKB-UniRule"/>
</dbReference>
<evidence type="ECO:0000256" key="4">
    <source>
        <dbReference type="ARBA" id="ARBA00022679"/>
    </source>
</evidence>
<feature type="transmembrane region" description="Helical" evidence="9">
    <location>
        <begin position="81"/>
        <end position="104"/>
    </location>
</feature>
<dbReference type="Pfam" id="PF20154">
    <property type="entry name" value="LNT_N"/>
    <property type="match status" value="1"/>
</dbReference>
<evidence type="ECO:0000256" key="3">
    <source>
        <dbReference type="ARBA" id="ARBA00022475"/>
    </source>
</evidence>
<keyword evidence="7 9" id="KW-0472">Membrane</keyword>
<organism evidence="11 12">
    <name type="scientific">Dissulfurispira thermophila</name>
    <dbReference type="NCBI Taxonomy" id="2715679"/>
    <lineage>
        <taxon>Bacteria</taxon>
        <taxon>Pseudomonadati</taxon>
        <taxon>Nitrospirota</taxon>
        <taxon>Thermodesulfovibrionia</taxon>
        <taxon>Thermodesulfovibrionales</taxon>
        <taxon>Dissulfurispiraceae</taxon>
        <taxon>Dissulfurispira</taxon>
    </lineage>
</organism>
<comment type="caution">
    <text evidence="9">Lacks conserved residue(s) required for the propagation of feature annotation.</text>
</comment>
<evidence type="ECO:0000256" key="6">
    <source>
        <dbReference type="ARBA" id="ARBA00022989"/>
    </source>
</evidence>
<accession>A0A7G1H5E1</accession>
<evidence type="ECO:0000256" key="2">
    <source>
        <dbReference type="ARBA" id="ARBA00010065"/>
    </source>
</evidence>